<dbReference type="PANTHER" id="PTHR11895:SF151">
    <property type="entry name" value="GLUTAMYL-TRNA(GLN) AMIDOTRANSFERASE SUBUNIT A"/>
    <property type="match status" value="1"/>
</dbReference>
<dbReference type="InterPro" id="IPR020556">
    <property type="entry name" value="Amidase_CS"/>
</dbReference>
<gene>
    <name evidence="2" type="ORF">FOZ76_10660</name>
</gene>
<dbReference type="PROSITE" id="PS00571">
    <property type="entry name" value="AMIDASES"/>
    <property type="match status" value="1"/>
</dbReference>
<keyword evidence="3" id="KW-1185">Reference proteome</keyword>
<accession>A0A556ARJ1</accession>
<dbReference type="InterPro" id="IPR023631">
    <property type="entry name" value="Amidase_dom"/>
</dbReference>
<dbReference type="Pfam" id="PF01425">
    <property type="entry name" value="Amidase"/>
    <property type="match status" value="1"/>
</dbReference>
<evidence type="ECO:0000259" key="1">
    <source>
        <dbReference type="Pfam" id="PF01425"/>
    </source>
</evidence>
<dbReference type="Gene3D" id="3.90.1300.10">
    <property type="entry name" value="Amidase signature (AS) domain"/>
    <property type="match status" value="1"/>
</dbReference>
<name>A0A556ARJ1_9BURK</name>
<sequence>MTRVRRGLGLHDGSARECAAAVARGELGAREVASHFIGRVQAVNPGLNAIVQFDPADVLAQADRVQARLAAGEVLPMAGVPVTIKDNLWVEGYTITQGSRLYADFVAPRDAWSVARLRDLGALILGITNCSEFACKGTSDNLVYGATRHPADAELTPGGSSGGAAAALARGLGLLALGTDAGGSVRRPAAHTGLVGLKPSQGLIPHPWGFGEPNYGVSVVGILARNAADCAWAFDHLAHFDASDASAPALEVDWQALAATRVAPPRALRLAWSPRLGCDFAIDADVLAGVERQVDRLREQGWEVAEADPPWRSSVREYALDDLQHAGLHALYGDALARAEQDVDPVLAAQIVAGAHTSTAQRADLLRARARIARDLERFFLDHDVLLCPSVPVLPWPYRQLGPTVIGGMPAGPRGHAVYTPLFNLCGVPACSVPAGTVRGLPVGLQIVAPRFEDVRVLQMAAYLESLSA</sequence>
<proteinExistence type="predicted"/>
<evidence type="ECO:0000313" key="2">
    <source>
        <dbReference type="EMBL" id="TSH95550.1"/>
    </source>
</evidence>
<dbReference type="OrthoDB" id="112488at2"/>
<organism evidence="2 3">
    <name type="scientific">Verticiella sediminum</name>
    <dbReference type="NCBI Taxonomy" id="1247510"/>
    <lineage>
        <taxon>Bacteria</taxon>
        <taxon>Pseudomonadati</taxon>
        <taxon>Pseudomonadota</taxon>
        <taxon>Betaproteobacteria</taxon>
        <taxon>Burkholderiales</taxon>
        <taxon>Alcaligenaceae</taxon>
        <taxon>Verticiella</taxon>
    </lineage>
</organism>
<dbReference type="PANTHER" id="PTHR11895">
    <property type="entry name" value="TRANSAMIDASE"/>
    <property type="match status" value="1"/>
</dbReference>
<dbReference type="AlphaFoldDB" id="A0A556ARJ1"/>
<comment type="caution">
    <text evidence="2">The sequence shown here is derived from an EMBL/GenBank/DDBJ whole genome shotgun (WGS) entry which is preliminary data.</text>
</comment>
<feature type="domain" description="Amidase" evidence="1">
    <location>
        <begin position="31"/>
        <end position="458"/>
    </location>
</feature>
<dbReference type="InterPro" id="IPR000120">
    <property type="entry name" value="Amidase"/>
</dbReference>
<dbReference type="RefSeq" id="WP_143948240.1">
    <property type="nucleotide sequence ID" value="NZ_BAABMB010000002.1"/>
</dbReference>
<reference evidence="2 3" key="1">
    <citation type="submission" date="2019-07" db="EMBL/GenBank/DDBJ databases">
        <title>Qingshengfaniella alkalisoli gen. nov., sp. nov., isolated from saline soil.</title>
        <authorList>
            <person name="Xu L."/>
            <person name="Huang X.-X."/>
            <person name="Sun J.-Q."/>
        </authorList>
    </citation>
    <scope>NUCLEOTIDE SEQUENCE [LARGE SCALE GENOMIC DNA]</scope>
    <source>
        <strain evidence="2 3">DSM 27279</strain>
    </source>
</reference>
<dbReference type="InterPro" id="IPR036928">
    <property type="entry name" value="AS_sf"/>
</dbReference>
<dbReference type="Proteomes" id="UP000318405">
    <property type="component" value="Unassembled WGS sequence"/>
</dbReference>
<protein>
    <submittedName>
        <fullName evidence="2">Amidase</fullName>
    </submittedName>
</protein>
<dbReference type="EMBL" id="VLTJ01000021">
    <property type="protein sequence ID" value="TSH95550.1"/>
    <property type="molecule type" value="Genomic_DNA"/>
</dbReference>
<evidence type="ECO:0000313" key="3">
    <source>
        <dbReference type="Proteomes" id="UP000318405"/>
    </source>
</evidence>
<dbReference type="SUPFAM" id="SSF75304">
    <property type="entry name" value="Amidase signature (AS) enzymes"/>
    <property type="match status" value="1"/>
</dbReference>
<dbReference type="GO" id="GO:0003824">
    <property type="term" value="F:catalytic activity"/>
    <property type="evidence" value="ECO:0007669"/>
    <property type="project" value="InterPro"/>
</dbReference>